<keyword evidence="1" id="KW-0433">Leucine-rich repeat</keyword>
<feature type="signal peptide" evidence="4">
    <location>
        <begin position="1"/>
        <end position="20"/>
    </location>
</feature>
<dbReference type="Pfam" id="PF13855">
    <property type="entry name" value="LRR_8"/>
    <property type="match status" value="1"/>
</dbReference>
<protein>
    <submittedName>
        <fullName evidence="5">Slit-like 1 protein</fullName>
    </submittedName>
</protein>
<dbReference type="PANTHER" id="PTHR45712:SF22">
    <property type="entry name" value="INSULIN-LIKE GROWTH FACTOR-BINDING PROTEIN COMPLEX ACID LABILE SUBUNIT"/>
    <property type="match status" value="1"/>
</dbReference>
<dbReference type="AlphaFoldDB" id="A0A9Q1C1H6"/>
<keyword evidence="2" id="KW-0677">Repeat</keyword>
<keyword evidence="3" id="KW-1133">Transmembrane helix</keyword>
<keyword evidence="4" id="KW-0732">Signal</keyword>
<dbReference type="PANTHER" id="PTHR45712">
    <property type="entry name" value="AGAP008170-PA"/>
    <property type="match status" value="1"/>
</dbReference>
<gene>
    <name evidence="5" type="ORF">HOLleu_18238</name>
</gene>
<keyword evidence="6" id="KW-1185">Reference proteome</keyword>
<dbReference type="EMBL" id="JAIZAY010000008">
    <property type="protein sequence ID" value="KAJ8037428.1"/>
    <property type="molecule type" value="Genomic_DNA"/>
</dbReference>
<evidence type="ECO:0000256" key="2">
    <source>
        <dbReference type="ARBA" id="ARBA00022737"/>
    </source>
</evidence>
<evidence type="ECO:0000256" key="3">
    <source>
        <dbReference type="SAM" id="Phobius"/>
    </source>
</evidence>
<evidence type="ECO:0000313" key="6">
    <source>
        <dbReference type="Proteomes" id="UP001152320"/>
    </source>
</evidence>
<comment type="caution">
    <text evidence="5">The sequence shown here is derived from an EMBL/GenBank/DDBJ whole genome shotgun (WGS) entry which is preliminary data.</text>
</comment>
<keyword evidence="3" id="KW-0472">Membrane</keyword>
<dbReference type="InterPro" id="IPR032675">
    <property type="entry name" value="LRR_dom_sf"/>
</dbReference>
<dbReference type="SUPFAM" id="SSF52058">
    <property type="entry name" value="L domain-like"/>
    <property type="match status" value="1"/>
</dbReference>
<keyword evidence="3" id="KW-0812">Transmembrane</keyword>
<reference evidence="5" key="1">
    <citation type="submission" date="2021-10" db="EMBL/GenBank/DDBJ databases">
        <title>Tropical sea cucumber genome reveals ecological adaptation and Cuvierian tubules defense mechanism.</title>
        <authorList>
            <person name="Chen T."/>
        </authorList>
    </citation>
    <scope>NUCLEOTIDE SEQUENCE</scope>
    <source>
        <strain evidence="5">Nanhai2018</strain>
        <tissue evidence="5">Muscle</tissue>
    </source>
</reference>
<dbReference type="Proteomes" id="UP001152320">
    <property type="component" value="Chromosome 8"/>
</dbReference>
<organism evidence="5 6">
    <name type="scientific">Holothuria leucospilota</name>
    <name type="common">Black long sea cucumber</name>
    <name type="synonym">Mertensiothuria leucospilota</name>
    <dbReference type="NCBI Taxonomy" id="206669"/>
    <lineage>
        <taxon>Eukaryota</taxon>
        <taxon>Metazoa</taxon>
        <taxon>Echinodermata</taxon>
        <taxon>Eleutherozoa</taxon>
        <taxon>Echinozoa</taxon>
        <taxon>Holothuroidea</taxon>
        <taxon>Aspidochirotacea</taxon>
        <taxon>Aspidochirotida</taxon>
        <taxon>Holothuriidae</taxon>
        <taxon>Holothuria</taxon>
    </lineage>
</organism>
<accession>A0A9Q1C1H6</accession>
<dbReference type="InterPro" id="IPR001611">
    <property type="entry name" value="Leu-rich_rpt"/>
</dbReference>
<name>A0A9Q1C1H6_HOLLE</name>
<proteinExistence type="predicted"/>
<feature type="transmembrane region" description="Helical" evidence="3">
    <location>
        <begin position="310"/>
        <end position="335"/>
    </location>
</feature>
<dbReference type="GO" id="GO:0005615">
    <property type="term" value="C:extracellular space"/>
    <property type="evidence" value="ECO:0007669"/>
    <property type="project" value="TreeGrafter"/>
</dbReference>
<dbReference type="Gene3D" id="3.80.10.10">
    <property type="entry name" value="Ribonuclease Inhibitor"/>
    <property type="match status" value="1"/>
</dbReference>
<dbReference type="InterPro" id="IPR003591">
    <property type="entry name" value="Leu-rich_rpt_typical-subtyp"/>
</dbReference>
<dbReference type="OrthoDB" id="1687175at2759"/>
<evidence type="ECO:0000313" key="5">
    <source>
        <dbReference type="EMBL" id="KAJ8037428.1"/>
    </source>
</evidence>
<dbReference type="InterPro" id="IPR050333">
    <property type="entry name" value="SLRP"/>
</dbReference>
<evidence type="ECO:0000256" key="4">
    <source>
        <dbReference type="SAM" id="SignalP"/>
    </source>
</evidence>
<sequence>MKQMVHTIVFLLLWLGHGLSCPEECFCDKVAVDGEVGVNVNCSYASLSSLPSISAGAVILDVFGNKLEVIPPMINLLHKLRELNFSRNRLGYDNNEGIRDFAFSNLVNLKILHLSKNYLKTFSPNTFNGLVNLEKLDLYGNDIVRLPLGIFESLPNTAVICLGGNSWNCSMCQFHETLERYLSDDSNHISDVCGRGVPSCSSPPAFKMRRFTELRLENISVCVKQKTITTSPNFISTAADLSTKLSTTNEASLRLIASVSTHTTTANSTTALPEFYSNSGSFIDQKTAKLVMGSSGFLSAKDGNKGDSQLFIAVAMVIMGVMTLTLFLLFSVMVLKMQRKYRQVNIGHMASRVDASPPVSPWPLLQGGQLMAMEANDTEAMLQPSYEEIPFNCNSNHKNEHWEGSITHDTIPEIQLDQPAKNGSEQFSAKVDNPYKTVLHSQSNPMIVKLPDSSWDTSFVHYKSSKKTAATDCSGAAVLYMPLNHDNGLSQSTPYMVMHSPTEKNDMKDLYFSFET</sequence>
<dbReference type="SMART" id="SM00369">
    <property type="entry name" value="LRR_TYP"/>
    <property type="match status" value="3"/>
</dbReference>
<feature type="chain" id="PRO_5040433972" evidence="4">
    <location>
        <begin position="21"/>
        <end position="516"/>
    </location>
</feature>
<evidence type="ECO:0000256" key="1">
    <source>
        <dbReference type="ARBA" id="ARBA00022614"/>
    </source>
</evidence>